<feature type="domain" description="PKD" evidence="2">
    <location>
        <begin position="468"/>
        <end position="544"/>
    </location>
</feature>
<dbReference type="InterPro" id="IPR000601">
    <property type="entry name" value="PKD_dom"/>
</dbReference>
<dbReference type="InterPro" id="IPR018247">
    <property type="entry name" value="EF_Hand_1_Ca_BS"/>
</dbReference>
<dbReference type="STRING" id="1041930.Mtc_1683"/>
<dbReference type="SMR" id="H8I8V8"/>
<accession>H8I8V8</accession>
<dbReference type="InterPro" id="IPR035986">
    <property type="entry name" value="PKD_dom_sf"/>
</dbReference>
<keyword evidence="1" id="KW-0812">Transmembrane</keyword>
<dbReference type="PANTHER" id="PTHR36842">
    <property type="entry name" value="PROTEIN TOLB HOMOLOG"/>
    <property type="match status" value="1"/>
</dbReference>
<feature type="domain" description="PKD" evidence="2">
    <location>
        <begin position="1469"/>
        <end position="1521"/>
    </location>
</feature>
<keyword evidence="1" id="KW-0472">Membrane</keyword>
<dbReference type="HOGENOM" id="CLU_003471_0_0_2"/>
<dbReference type="SMART" id="SM00089">
    <property type="entry name" value="PKD"/>
    <property type="match status" value="5"/>
</dbReference>
<dbReference type="InterPro" id="IPR013783">
    <property type="entry name" value="Ig-like_fold"/>
</dbReference>
<dbReference type="PROSITE" id="PS50093">
    <property type="entry name" value="PKD"/>
    <property type="match status" value="5"/>
</dbReference>
<dbReference type="KEGG" id="mez:Mtc_1683"/>
<dbReference type="SUPFAM" id="SSF49299">
    <property type="entry name" value="PKD domain"/>
    <property type="match status" value="5"/>
</dbReference>
<dbReference type="Gene3D" id="2.60.40.10">
    <property type="entry name" value="Immunoglobulins"/>
    <property type="match status" value="7"/>
</dbReference>
<dbReference type="eggNOG" id="arCOG03611">
    <property type="taxonomic scope" value="Archaea"/>
</dbReference>
<feature type="domain" description="PKD" evidence="2">
    <location>
        <begin position="383"/>
        <end position="468"/>
    </location>
</feature>
<dbReference type="CDD" id="cd00146">
    <property type="entry name" value="PKD"/>
    <property type="match status" value="5"/>
</dbReference>
<dbReference type="eggNOG" id="arCOG03557">
    <property type="taxonomic scope" value="Archaea"/>
</dbReference>
<evidence type="ECO:0000256" key="1">
    <source>
        <dbReference type="SAM" id="Phobius"/>
    </source>
</evidence>
<dbReference type="EMBL" id="CP003243">
    <property type="protein sequence ID" value="AFD00429.1"/>
    <property type="molecule type" value="Genomic_DNA"/>
</dbReference>
<dbReference type="eggNOG" id="arCOG02482">
    <property type="taxonomic scope" value="Archaea"/>
</dbReference>
<protein>
    <submittedName>
        <fullName evidence="3">PKD repeat-containing protein</fullName>
    </submittedName>
</protein>
<evidence type="ECO:0000259" key="2">
    <source>
        <dbReference type="PROSITE" id="PS50093"/>
    </source>
</evidence>
<dbReference type="InterPro" id="IPR022409">
    <property type="entry name" value="PKD/Chitinase_dom"/>
</dbReference>
<keyword evidence="1" id="KW-1133">Transmembrane helix</keyword>
<keyword evidence="4" id="KW-1185">Reference proteome</keyword>
<name>H8I8V8_METCZ</name>
<dbReference type="InterPro" id="IPR021779">
    <property type="entry name" value="DUF3344"/>
</dbReference>
<feature type="domain" description="PKD" evidence="2">
    <location>
        <begin position="1685"/>
        <end position="1733"/>
    </location>
</feature>
<feature type="transmembrane region" description="Helical" evidence="1">
    <location>
        <begin position="36"/>
        <end position="56"/>
    </location>
</feature>
<sequence length="1830" mass="196789">MSINSISTNPISNDKDGKNHLSLKIFMDSLRIKHGIRGAGIFIALIVMIAVLPAIVTADNYVGGLPLTTVQTGTVSGDVWCDINPAPNWGDKNVTKTFTLPAAAVAEPGRIQWARLYISAYCGHMQNDYAFTITNKWDGNGDGVYEQTWTETGHAPFHFVVAQGDGISGNDNTAFGGGANDPYKIINDHETRVTSDYLMYYDVTNMIQGQTINVNVNTEGSYDGRIKVISLVVAYNDGDSDQIQYWINQGHDVCSYYCEDHYDEVAVGTTTFNTQGIGPISSATLAIDYMASNSGFYGFPTSDNNFVASTKTGNFTNQELDRTPDVQGAYSGVKTWDVTSLINGSSDVTFAYSRYLPATGIAGFFKLPLAILKVQHLTAATSPVAQFTSNVTSGVTPLTVQFTDQSTGSITGWAWDFDNDGMVDSTEQNPVYTYNAPGTYTVNLTVTGPGGSDSEIKTDYITVSLAAPVADFTANVTSGNSPLIVSFTDRSTGNITSWAWDFDNDGMVDSTEQNPVYNFSVGGYYTVNLTVTGPGGSNSTIKANYITAKCNLKVYTLPMLDGSSVFAKETNRIRIGVQNLVGYSPTTEILINASDGWSGRITVPEMATMSGSKYILLNITDPTIRPLQGGTVTYTAVIDPDNLVPETLETDNTKTVTRNVLYNGYKGAHYWEGKENVTTHRTYDLKGGLVYSFGNSSYRSGSFGVGGWTNYTVGWTPENLTIPAGATVREVRLYVPYTWDDSFVAPDNVTVDFNGVRVPYEHWEHDQSNFGAYSNFVYGLITYNVTDLYRKNDFNEVVFTRNSSSTAKISMYGFMLAVVYEDQNASRKQIFLNEGFDLLGASQNDYGTTEEEATAYIPFTGMDIDVANATRAILITTCPSGAPQNTGDPGEGNLIVNGQQIGHLVWSYGQETTGESDSSQVAVDVRDIKEYLNATGGPNLVGMQSTAGASPCMCAAQAFLVVEYPYEAPAANFTSDITGGMAPLTVQFTDRSTGNITSWAWDFNNDGIVDSIEQNPVHTYNAPGTYTVNLTITGPGGSDSEIKTDYITVSQPSMPDLVITAVSPNKGAGDCLFANESNLINVTVKNQGNASSAAFTVSLDIDRMIYNASVNSLEAGASINITFSDTTIRVAGSNVTVTATADSTDAVTESNETNNSLISALTVYNNGYKGKRYTGGSDISTQATFEGRIDVKYSSGNAAYNSANWTAKVYNWSSSDIQIPPGATVLSARLYQGYTWNKMTTDPAFTMSFNGNVVTPIATYKDRKGYGTSDYPQGVYVYDVTGLFNASGNSITITPEAGNNYGIYGAYLVVVYEDNNATWKKVWINDECDILASKSTYSVTSDEATAYATFAGVNNSDVKSARAIAILSSAADTGKSKFFFNGNEYTGFWQDYMTSPQIGFSAYDVKDALASGDNTARLQSYDTGNGGDSMYAQNVILVVEHAEEAPVADFTANVTSGTAPLTVQFTDLSRNATSWAWDFDNDGIVDSTEQNPVHTYASAGTYTVNLTVAGPGGSDSEAKADYITVSPSIVTISIVPSSENAPVDGTRAIDIVALSLPLGLSGYALNVSLDNASVGEVVNVSYPAWAALNSTTTLPGDNVRISGVDLNKLVEPGASNVTLATITLRGDAPGMTGVMIDGVHMDDDAGSAILGATNNGSFTVYTYVVANFTANATSGTAGPLSPFMVSFTDLTTGAPGPTSWQWNFGDGNTTTEQNPTHAYTTSGNYTVSLTAANQYAEDTKTIVDYIKVRPYVEAFPGHSNAPLDPDDDFLFEDVNGNGKLDFDDVVVLFQNVEWVENNARVGVGPYDYNHNDRIDFDDIVQLYWEILEVI</sequence>
<evidence type="ECO:0000313" key="4">
    <source>
        <dbReference type="Proteomes" id="UP000005233"/>
    </source>
</evidence>
<dbReference type="eggNOG" id="arCOG02483">
    <property type="taxonomic scope" value="Archaea"/>
</dbReference>
<dbReference type="eggNOG" id="arCOG02515">
    <property type="taxonomic scope" value="Archaea"/>
</dbReference>
<organism evidence="3 4">
    <name type="scientific">Methanocella conradii (strain DSM 24694 / JCM 17849 / CGMCC 1.5162 / HZ254)</name>
    <dbReference type="NCBI Taxonomy" id="1041930"/>
    <lineage>
        <taxon>Archaea</taxon>
        <taxon>Methanobacteriati</taxon>
        <taxon>Methanobacteriota</taxon>
        <taxon>Stenosarchaea group</taxon>
        <taxon>Methanomicrobia</taxon>
        <taxon>Methanocellales</taxon>
        <taxon>Methanocellaceae</taxon>
        <taxon>Methanocella</taxon>
    </lineage>
</organism>
<gene>
    <name evidence="3" type="ordered locus">Mtc_1683</name>
</gene>
<feature type="domain" description="PKD" evidence="2">
    <location>
        <begin position="969"/>
        <end position="1054"/>
    </location>
</feature>
<dbReference type="InterPro" id="IPR011635">
    <property type="entry name" value="CARDB"/>
</dbReference>
<dbReference type="Pfam" id="PF18911">
    <property type="entry name" value="PKD_4"/>
    <property type="match status" value="5"/>
</dbReference>
<evidence type="ECO:0000313" key="3">
    <source>
        <dbReference type="EMBL" id="AFD00429.1"/>
    </source>
</evidence>
<dbReference type="FunFam" id="2.60.40.10:FF:000270">
    <property type="entry name" value="Cell surface protein"/>
    <property type="match status" value="5"/>
</dbReference>
<dbReference type="eggNOG" id="arCOG06792">
    <property type="taxonomic scope" value="Archaea"/>
</dbReference>
<reference evidence="3 4" key="1">
    <citation type="journal article" date="2012" name="J. Bacteriol.">
        <title>Complete genome sequence of a thermophilic methanogen, Methanocella conradii HZ254, isolated from Chinese rice field soil.</title>
        <authorList>
            <person name="Lu Z."/>
            <person name="Lu Y."/>
        </authorList>
    </citation>
    <scope>NUCLEOTIDE SEQUENCE [LARGE SCALE GENOMIC DNA]</scope>
    <source>
        <strain evidence="4">DSM 24694 / JCM 17849 / CGMCC 1.5162 / HZ254</strain>
    </source>
</reference>
<dbReference type="Proteomes" id="UP000005233">
    <property type="component" value="Chromosome"/>
</dbReference>
<dbReference type="PANTHER" id="PTHR36842:SF1">
    <property type="entry name" value="PROTEIN TOLB"/>
    <property type="match status" value="1"/>
</dbReference>
<proteinExistence type="predicted"/>
<dbReference type="PROSITE" id="PS00018">
    <property type="entry name" value="EF_HAND_1"/>
    <property type="match status" value="1"/>
</dbReference>
<dbReference type="eggNOG" id="arCOG02532">
    <property type="taxonomic scope" value="Archaea"/>
</dbReference>
<dbReference type="Pfam" id="PF07705">
    <property type="entry name" value="CARDB"/>
    <property type="match status" value="2"/>
</dbReference>
<dbReference type="Pfam" id="PF11824">
    <property type="entry name" value="DUF3344"/>
    <property type="match status" value="3"/>
</dbReference>